<keyword evidence="2" id="KW-1185">Reference proteome</keyword>
<reference evidence="1 2" key="1">
    <citation type="journal article" date="2016" name="Gene">
        <title>PacBio SMRT assembly of a complex multi-replicon genome reveals chlorocatechol degradative operon in a region of genome plasticity.</title>
        <authorList>
            <person name="Ricker N."/>
            <person name="Shen S.Y."/>
            <person name="Goordial J."/>
            <person name="Jin S."/>
            <person name="Fulthorpe R.R."/>
        </authorList>
    </citation>
    <scope>NUCLEOTIDE SEQUENCE [LARGE SCALE GENOMIC DNA]</scope>
    <source>
        <strain evidence="1 2">OLGA172</strain>
    </source>
</reference>
<evidence type="ECO:0000313" key="2">
    <source>
        <dbReference type="Proteomes" id="UP000076852"/>
    </source>
</evidence>
<name>A0A160FTH3_9BURK</name>
<dbReference type="Proteomes" id="UP000076852">
    <property type="component" value="Chromosome 2"/>
</dbReference>
<accession>A0A160FTH3</accession>
<evidence type="ECO:0000313" key="1">
    <source>
        <dbReference type="EMBL" id="ANB76470.1"/>
    </source>
</evidence>
<proteinExistence type="predicted"/>
<dbReference type="STRING" id="1804984.AYM40_30115"/>
<protein>
    <submittedName>
        <fullName evidence="1">Uncharacterized protein</fullName>
    </submittedName>
</protein>
<dbReference type="AlphaFoldDB" id="A0A160FTH3"/>
<dbReference type="KEGG" id="buz:AYM40_30115"/>
<organism evidence="1 2">
    <name type="scientific">Paraburkholderia phytofirmans OLGA172</name>
    <dbReference type="NCBI Taxonomy" id="1417228"/>
    <lineage>
        <taxon>Bacteria</taxon>
        <taxon>Pseudomonadati</taxon>
        <taxon>Pseudomonadota</taxon>
        <taxon>Betaproteobacteria</taxon>
        <taxon>Burkholderiales</taxon>
        <taxon>Burkholderiaceae</taxon>
        <taxon>Paraburkholderia</taxon>
    </lineage>
</organism>
<gene>
    <name evidence="1" type="ORF">AYM40_30115</name>
</gene>
<sequence>MGANNAHEPVSADCVEKVAAWLFQFSRKKIDLSDRPTNRSRAPVKGTKTPGNLAIETDSDFFNSIGKLPPFASSCCFAITHIVFDLDGQSSLLASVVR</sequence>
<dbReference type="EMBL" id="CP014579">
    <property type="protein sequence ID" value="ANB76470.1"/>
    <property type="molecule type" value="Genomic_DNA"/>
</dbReference>